<sequence>MANIPSPDVDDDFNDIYKEYTGPPVPSMAAASEKAKVNKRSHASSDEEEEPYDPNAVPTDFTSREAKVWEAKSKATERNWKKRKEEEMICKICGESGHFTQGCPSTLGANRKSQDFFERVAAREKHVKALFTEKVIKRIENDVGCKIKMEEKFIIVSGKDRLCLKKGVDAVHKVIKEGEKGDKGGSSSQMSRSRSPDGTRVSSRMGRSESQRSNPSPRSSSLYQPRLGRQEKAIEDHVREDLQQLSRGASQGRETYFIDIPTIITDLTPGNKVGFRLTSSSFREAYGNDGARGRLSHSKSPAHPTFSRNAFNPYEDHSQSSGSNKPDGWDMDRRGVDLPSGLKYDFPAYTQTLEELELEYKKEAMELGKIRDKEEDEENYKHRETIREMRETHMKKLAVLRGMHAKQWEEFLQCDIQRRQQAQQQMSASAFNGYNNHGYTDYDNTPGSNHYAVPSLPTDPRGRYSYPVENYSTSRPHDSYSEFQRQRRDDYGKAYNRY</sequence>
<feature type="region of interest" description="Disordered" evidence="2">
    <location>
        <begin position="1"/>
        <end position="64"/>
    </location>
</feature>
<dbReference type="SUPFAM" id="SSF57756">
    <property type="entry name" value="Retrovirus zinc finger-like domains"/>
    <property type="match status" value="1"/>
</dbReference>
<comment type="caution">
    <text evidence="4">The sequence shown here is derived from an EMBL/GenBank/DDBJ whole genome shotgun (WGS) entry which is preliminary data.</text>
</comment>
<feature type="region of interest" description="Disordered" evidence="2">
    <location>
        <begin position="437"/>
        <end position="498"/>
    </location>
</feature>
<feature type="region of interest" description="Disordered" evidence="2">
    <location>
        <begin position="176"/>
        <end position="226"/>
    </location>
</feature>
<dbReference type="InterPro" id="IPR001878">
    <property type="entry name" value="Znf_CCHC"/>
</dbReference>
<accession>A0A835IQQ6</accession>
<keyword evidence="1" id="KW-0863">Zinc-finger</keyword>
<feature type="compositionally biased region" description="Low complexity" evidence="2">
    <location>
        <begin position="211"/>
        <end position="221"/>
    </location>
</feature>
<evidence type="ECO:0000256" key="2">
    <source>
        <dbReference type="SAM" id="MobiDB-lite"/>
    </source>
</evidence>
<keyword evidence="5" id="KW-1185">Reference proteome</keyword>
<dbReference type="Proteomes" id="UP000631114">
    <property type="component" value="Unassembled WGS sequence"/>
</dbReference>
<dbReference type="InterPro" id="IPR036875">
    <property type="entry name" value="Znf_CCHC_sf"/>
</dbReference>
<organism evidence="4 5">
    <name type="scientific">Coptis chinensis</name>
    <dbReference type="NCBI Taxonomy" id="261450"/>
    <lineage>
        <taxon>Eukaryota</taxon>
        <taxon>Viridiplantae</taxon>
        <taxon>Streptophyta</taxon>
        <taxon>Embryophyta</taxon>
        <taxon>Tracheophyta</taxon>
        <taxon>Spermatophyta</taxon>
        <taxon>Magnoliopsida</taxon>
        <taxon>Ranunculales</taxon>
        <taxon>Ranunculaceae</taxon>
        <taxon>Coptidoideae</taxon>
        <taxon>Coptis</taxon>
    </lineage>
</organism>
<evidence type="ECO:0000256" key="1">
    <source>
        <dbReference type="PROSITE-ProRule" id="PRU00047"/>
    </source>
</evidence>
<dbReference type="EMBL" id="JADFTS010000002">
    <property type="protein sequence ID" value="KAF9620952.1"/>
    <property type="molecule type" value="Genomic_DNA"/>
</dbReference>
<protein>
    <recommendedName>
        <fullName evidence="3">CCHC-type domain-containing protein</fullName>
    </recommendedName>
</protein>
<dbReference type="PANTHER" id="PTHR34210:SF3">
    <property type="entry name" value="CCHC-TYPE DOMAIN-CONTAINING PROTEIN"/>
    <property type="match status" value="1"/>
</dbReference>
<proteinExistence type="predicted"/>
<feature type="compositionally biased region" description="Polar residues" evidence="2">
    <location>
        <begin position="437"/>
        <end position="448"/>
    </location>
</feature>
<dbReference type="AlphaFoldDB" id="A0A835IQQ6"/>
<dbReference type="PROSITE" id="PS50158">
    <property type="entry name" value="ZF_CCHC"/>
    <property type="match status" value="1"/>
</dbReference>
<reference evidence="4 5" key="1">
    <citation type="submission" date="2020-10" db="EMBL/GenBank/DDBJ databases">
        <title>The Coptis chinensis genome and diversification of protoberbering-type alkaloids.</title>
        <authorList>
            <person name="Wang B."/>
            <person name="Shu S."/>
            <person name="Song C."/>
            <person name="Liu Y."/>
        </authorList>
    </citation>
    <scope>NUCLEOTIDE SEQUENCE [LARGE SCALE GENOMIC DNA]</scope>
    <source>
        <strain evidence="4">HL-2020</strain>
        <tissue evidence="4">Leaf</tissue>
    </source>
</reference>
<keyword evidence="1" id="KW-0862">Zinc</keyword>
<gene>
    <name evidence="4" type="ORF">IFM89_015349</name>
</gene>
<evidence type="ECO:0000259" key="3">
    <source>
        <dbReference type="PROSITE" id="PS50158"/>
    </source>
</evidence>
<feature type="region of interest" description="Disordered" evidence="2">
    <location>
        <begin position="288"/>
        <end position="334"/>
    </location>
</feature>
<feature type="compositionally biased region" description="Basic and acidic residues" evidence="2">
    <location>
        <begin position="475"/>
        <end position="492"/>
    </location>
</feature>
<dbReference type="PANTHER" id="PTHR34210">
    <property type="entry name" value="OS01G0252900 PROTEIN"/>
    <property type="match status" value="1"/>
</dbReference>
<feature type="domain" description="CCHC-type" evidence="3">
    <location>
        <begin position="90"/>
        <end position="105"/>
    </location>
</feature>
<keyword evidence="1" id="KW-0479">Metal-binding</keyword>
<evidence type="ECO:0000313" key="4">
    <source>
        <dbReference type="EMBL" id="KAF9620952.1"/>
    </source>
</evidence>
<name>A0A835IQQ6_9MAGN</name>
<dbReference type="OrthoDB" id="2020539at2759"/>
<dbReference type="GO" id="GO:0008270">
    <property type="term" value="F:zinc ion binding"/>
    <property type="evidence" value="ECO:0007669"/>
    <property type="project" value="UniProtKB-KW"/>
</dbReference>
<evidence type="ECO:0000313" key="5">
    <source>
        <dbReference type="Proteomes" id="UP000631114"/>
    </source>
</evidence>
<dbReference type="GO" id="GO:0003676">
    <property type="term" value="F:nucleic acid binding"/>
    <property type="evidence" value="ECO:0007669"/>
    <property type="project" value="InterPro"/>
</dbReference>